<dbReference type="Proteomes" id="UP000245138">
    <property type="component" value="Unassembled WGS sequence"/>
</dbReference>
<proteinExistence type="predicted"/>
<dbReference type="OrthoDB" id="7366507at2"/>
<reference evidence="1 2" key="1">
    <citation type="submission" date="2018-04" db="EMBL/GenBank/DDBJ databases">
        <title>Brenneria corticis sp.nov.</title>
        <authorList>
            <person name="Li Y."/>
        </authorList>
    </citation>
    <scope>NUCLEOTIDE SEQUENCE [LARGE SCALE GENOMIC DNA]</scope>
    <source>
        <strain evidence="1 2">LMG 27715</strain>
    </source>
</reference>
<dbReference type="AlphaFoldDB" id="A0A2U1TJU4"/>
<comment type="caution">
    <text evidence="1">The sequence shown here is derived from an EMBL/GenBank/DDBJ whole genome shotgun (WGS) entry which is preliminary data.</text>
</comment>
<dbReference type="EMBL" id="QDKJ01000019">
    <property type="protein sequence ID" value="PWC09675.1"/>
    <property type="molecule type" value="Genomic_DNA"/>
</dbReference>
<gene>
    <name evidence="1" type="ORF">B4923_18925</name>
</gene>
<name>A0A2U1TJU4_9GAMM</name>
<sequence>MTAKTIVLSAPIKRKSGDVNQVEITDAIKQAGSLRGLRLSDVINLDFDAVSTLLTRVTAPALTLPEIASLPTSDFVRLNEALVPFLAPQAPAEQSEAATENQ</sequence>
<evidence type="ECO:0000313" key="2">
    <source>
        <dbReference type="Proteomes" id="UP000245138"/>
    </source>
</evidence>
<protein>
    <submittedName>
        <fullName evidence="1">Phage tail protein</fullName>
    </submittedName>
</protein>
<accession>A0A2U1TJU4</accession>
<keyword evidence="2" id="KW-1185">Reference proteome</keyword>
<evidence type="ECO:0000313" key="1">
    <source>
        <dbReference type="EMBL" id="PWC09675.1"/>
    </source>
</evidence>
<organism evidence="1 2">
    <name type="scientific">Brenneria roseae subsp. americana</name>
    <dbReference type="NCBI Taxonomy" id="1508507"/>
    <lineage>
        <taxon>Bacteria</taxon>
        <taxon>Pseudomonadati</taxon>
        <taxon>Pseudomonadota</taxon>
        <taxon>Gammaproteobacteria</taxon>
        <taxon>Enterobacterales</taxon>
        <taxon>Pectobacteriaceae</taxon>
        <taxon>Brenneria</taxon>
    </lineage>
</organism>
<dbReference type="RefSeq" id="WP_109491266.1">
    <property type="nucleotide sequence ID" value="NZ_QDKJ01000019.1"/>
</dbReference>